<sequence length="141" mass="15054">MDELTNETRKRLLRISQAVRREAAGLRVTTAQGAVLSLLSGGPMGIGELARAEGVQPPTMTQLVNRMEAAGWVVRSGPARRGSTVQITAVGRRVAADVCESRNKLLAERMAGLTAEDREALRAVLPVFDKMFGAPVSSSNP</sequence>
<dbReference type="PANTHER" id="PTHR39515:SF2">
    <property type="entry name" value="HTH-TYPE TRANSCRIPTIONAL REGULATOR RV0880"/>
    <property type="match status" value="1"/>
</dbReference>
<accession>A0A917KUU0</accession>
<feature type="domain" description="HTH marR-type" evidence="1">
    <location>
        <begin position="5"/>
        <end position="130"/>
    </location>
</feature>
<dbReference type="PROSITE" id="PS50995">
    <property type="entry name" value="HTH_MARR_2"/>
    <property type="match status" value="1"/>
</dbReference>
<dbReference type="InterPro" id="IPR036388">
    <property type="entry name" value="WH-like_DNA-bd_sf"/>
</dbReference>
<dbReference type="EMBL" id="BMQA01000013">
    <property type="protein sequence ID" value="GGJ27839.1"/>
    <property type="molecule type" value="Genomic_DNA"/>
</dbReference>
<evidence type="ECO:0000313" key="3">
    <source>
        <dbReference type="Proteomes" id="UP000657574"/>
    </source>
</evidence>
<organism evidence="2 3">
    <name type="scientific">Streptomyces brasiliensis</name>
    <dbReference type="NCBI Taxonomy" id="1954"/>
    <lineage>
        <taxon>Bacteria</taxon>
        <taxon>Bacillati</taxon>
        <taxon>Actinomycetota</taxon>
        <taxon>Actinomycetes</taxon>
        <taxon>Kitasatosporales</taxon>
        <taxon>Streptomycetaceae</taxon>
        <taxon>Streptomyces</taxon>
    </lineage>
</organism>
<dbReference type="InterPro" id="IPR052526">
    <property type="entry name" value="HTH-type_Bedaq_tolerance"/>
</dbReference>
<dbReference type="Proteomes" id="UP000657574">
    <property type="component" value="Unassembled WGS sequence"/>
</dbReference>
<gene>
    <name evidence="2" type="ORF">GCM10010121_043920</name>
</gene>
<name>A0A917KUU0_9ACTN</name>
<dbReference type="Gene3D" id="1.10.10.10">
    <property type="entry name" value="Winged helix-like DNA-binding domain superfamily/Winged helix DNA-binding domain"/>
    <property type="match status" value="1"/>
</dbReference>
<dbReference type="SMART" id="SM00347">
    <property type="entry name" value="HTH_MARR"/>
    <property type="match status" value="1"/>
</dbReference>
<dbReference type="PANTHER" id="PTHR39515">
    <property type="entry name" value="CONSERVED PROTEIN"/>
    <property type="match status" value="1"/>
</dbReference>
<dbReference type="InterPro" id="IPR000835">
    <property type="entry name" value="HTH_MarR-typ"/>
</dbReference>
<reference evidence="2" key="1">
    <citation type="journal article" date="2014" name="Int. J. Syst. Evol. Microbiol.">
        <title>Complete genome sequence of Corynebacterium casei LMG S-19264T (=DSM 44701T), isolated from a smear-ripened cheese.</title>
        <authorList>
            <consortium name="US DOE Joint Genome Institute (JGI-PGF)"/>
            <person name="Walter F."/>
            <person name="Albersmeier A."/>
            <person name="Kalinowski J."/>
            <person name="Ruckert C."/>
        </authorList>
    </citation>
    <scope>NUCLEOTIDE SEQUENCE</scope>
    <source>
        <strain evidence="2">JCM 3086</strain>
    </source>
</reference>
<comment type="caution">
    <text evidence="2">The sequence shown here is derived from an EMBL/GenBank/DDBJ whole genome shotgun (WGS) entry which is preliminary data.</text>
</comment>
<dbReference type="InterPro" id="IPR036390">
    <property type="entry name" value="WH_DNA-bd_sf"/>
</dbReference>
<evidence type="ECO:0000313" key="2">
    <source>
        <dbReference type="EMBL" id="GGJ27839.1"/>
    </source>
</evidence>
<dbReference type="GO" id="GO:0003700">
    <property type="term" value="F:DNA-binding transcription factor activity"/>
    <property type="evidence" value="ECO:0007669"/>
    <property type="project" value="InterPro"/>
</dbReference>
<dbReference type="SUPFAM" id="SSF46785">
    <property type="entry name" value="Winged helix' DNA-binding domain"/>
    <property type="match status" value="1"/>
</dbReference>
<proteinExistence type="predicted"/>
<evidence type="ECO:0000259" key="1">
    <source>
        <dbReference type="PROSITE" id="PS50995"/>
    </source>
</evidence>
<protein>
    <recommendedName>
        <fullName evidence="1">HTH marR-type domain-containing protein</fullName>
    </recommendedName>
</protein>
<keyword evidence="3" id="KW-1185">Reference proteome</keyword>
<dbReference type="Pfam" id="PF12802">
    <property type="entry name" value="MarR_2"/>
    <property type="match status" value="1"/>
</dbReference>
<dbReference type="AlphaFoldDB" id="A0A917KUU0"/>
<reference evidence="2" key="2">
    <citation type="submission" date="2020-09" db="EMBL/GenBank/DDBJ databases">
        <authorList>
            <person name="Sun Q."/>
            <person name="Ohkuma M."/>
        </authorList>
    </citation>
    <scope>NUCLEOTIDE SEQUENCE</scope>
    <source>
        <strain evidence="2">JCM 3086</strain>
    </source>
</reference>
<dbReference type="RefSeq" id="WP_189312906.1">
    <property type="nucleotide sequence ID" value="NZ_BMQA01000013.1"/>
</dbReference>